<dbReference type="Proteomes" id="UP000486351">
    <property type="component" value="Unassembled WGS sequence"/>
</dbReference>
<evidence type="ECO:0000256" key="1">
    <source>
        <dbReference type="SAM" id="MobiDB-lite"/>
    </source>
</evidence>
<evidence type="ECO:0000313" key="2">
    <source>
        <dbReference type="EMBL" id="KAE9290638.1"/>
    </source>
</evidence>
<dbReference type="EMBL" id="QXFY01002927">
    <property type="protein sequence ID" value="KAE9290638.1"/>
    <property type="molecule type" value="Genomic_DNA"/>
</dbReference>
<evidence type="ECO:0000313" key="3">
    <source>
        <dbReference type="Proteomes" id="UP000486351"/>
    </source>
</evidence>
<gene>
    <name evidence="2" type="ORF">PF008_g25539</name>
</gene>
<accession>A0A6G0QKF9</accession>
<protein>
    <submittedName>
        <fullName evidence="2">Uncharacterized protein</fullName>
    </submittedName>
</protein>
<feature type="region of interest" description="Disordered" evidence="1">
    <location>
        <begin position="92"/>
        <end position="165"/>
    </location>
</feature>
<name>A0A6G0QKF9_9STRA</name>
<feature type="compositionally biased region" description="Low complexity" evidence="1">
    <location>
        <begin position="125"/>
        <end position="150"/>
    </location>
</feature>
<dbReference type="AlphaFoldDB" id="A0A6G0QKF9"/>
<sequence>MAPPTTTQTVYYSCDYTNEGGVVGAVHNQTMDRAGGPYCWDLNTCTEEYSAWNQQNIICCTSSAGDCALTYQPVMPPATTSPATTTPAIASPATTAPVTSAPATEDPFNIPILDITPTPATTTRSPVTAAPVTSSPATLPPVTSAPVTSSPSPPVSRHSYNQLAC</sequence>
<comment type="caution">
    <text evidence="2">The sequence shown here is derived from an EMBL/GenBank/DDBJ whole genome shotgun (WGS) entry which is preliminary data.</text>
</comment>
<organism evidence="2 3">
    <name type="scientific">Phytophthora fragariae</name>
    <dbReference type="NCBI Taxonomy" id="53985"/>
    <lineage>
        <taxon>Eukaryota</taxon>
        <taxon>Sar</taxon>
        <taxon>Stramenopiles</taxon>
        <taxon>Oomycota</taxon>
        <taxon>Peronosporomycetes</taxon>
        <taxon>Peronosporales</taxon>
        <taxon>Peronosporaceae</taxon>
        <taxon>Phytophthora</taxon>
    </lineage>
</organism>
<feature type="compositionally biased region" description="Low complexity" evidence="1">
    <location>
        <begin position="92"/>
        <end position="104"/>
    </location>
</feature>
<reference evidence="2 3" key="1">
    <citation type="submission" date="2018-09" db="EMBL/GenBank/DDBJ databases">
        <title>Genomic investigation of the strawberry pathogen Phytophthora fragariae indicates pathogenicity is determined by transcriptional variation in three key races.</title>
        <authorList>
            <person name="Adams T.M."/>
            <person name="Armitage A.D."/>
            <person name="Sobczyk M.K."/>
            <person name="Bates H.J."/>
            <person name="Dunwell J.M."/>
            <person name="Nellist C.F."/>
            <person name="Harrison R.J."/>
        </authorList>
    </citation>
    <scope>NUCLEOTIDE SEQUENCE [LARGE SCALE GENOMIC DNA]</scope>
    <source>
        <strain evidence="2 3">NOV-77</strain>
    </source>
</reference>
<proteinExistence type="predicted"/>